<comment type="caution">
    <text evidence="1">The sequence shown here is derived from an EMBL/GenBank/DDBJ whole genome shotgun (WGS) entry which is preliminary data.</text>
</comment>
<keyword evidence="2" id="KW-1185">Reference proteome</keyword>
<dbReference type="EMBL" id="RCHU02000017">
    <property type="protein sequence ID" value="KAL3568085.1"/>
    <property type="molecule type" value="Genomic_DNA"/>
</dbReference>
<gene>
    <name evidence="1" type="ORF">D5086_030736</name>
</gene>
<sequence length="72" mass="7966">MSSVKIIKSAVFLKPRVCPACNIPSASYSLPLSEVTAADLVECYECCLAECKNPWSWTSFHLIQPVLAVDYQ</sequence>
<organism evidence="1 2">
    <name type="scientific">Populus alba</name>
    <name type="common">White poplar</name>
    <dbReference type="NCBI Taxonomy" id="43335"/>
    <lineage>
        <taxon>Eukaryota</taxon>
        <taxon>Viridiplantae</taxon>
        <taxon>Streptophyta</taxon>
        <taxon>Embryophyta</taxon>
        <taxon>Tracheophyta</taxon>
        <taxon>Spermatophyta</taxon>
        <taxon>Magnoliopsida</taxon>
        <taxon>eudicotyledons</taxon>
        <taxon>Gunneridae</taxon>
        <taxon>Pentapetalae</taxon>
        <taxon>rosids</taxon>
        <taxon>fabids</taxon>
        <taxon>Malpighiales</taxon>
        <taxon>Salicaceae</taxon>
        <taxon>Saliceae</taxon>
        <taxon>Populus</taxon>
    </lineage>
</organism>
<dbReference type="Proteomes" id="UP000309997">
    <property type="component" value="Unassembled WGS sequence"/>
</dbReference>
<evidence type="ECO:0000313" key="2">
    <source>
        <dbReference type="Proteomes" id="UP000309997"/>
    </source>
</evidence>
<evidence type="ECO:0000313" key="1">
    <source>
        <dbReference type="EMBL" id="KAL3568085.1"/>
    </source>
</evidence>
<accession>A0ACC4APL6</accession>
<reference evidence="1 2" key="1">
    <citation type="journal article" date="2024" name="Plant Biotechnol. J.">
        <title>Genome and CRISPR/Cas9 system of a widespread forest tree (Populus alba) in the world.</title>
        <authorList>
            <person name="Liu Y.J."/>
            <person name="Jiang P.F."/>
            <person name="Han X.M."/>
            <person name="Li X.Y."/>
            <person name="Wang H.M."/>
            <person name="Wang Y.J."/>
            <person name="Wang X.X."/>
            <person name="Zeng Q.Y."/>
        </authorList>
    </citation>
    <scope>NUCLEOTIDE SEQUENCE [LARGE SCALE GENOMIC DNA]</scope>
    <source>
        <strain evidence="2">cv. PAL-ZL1</strain>
    </source>
</reference>
<protein>
    <submittedName>
        <fullName evidence="1">Uncharacterized protein</fullName>
    </submittedName>
</protein>
<proteinExistence type="predicted"/>
<name>A0ACC4APL6_POPAL</name>